<dbReference type="PANTHER" id="PTHR46313">
    <property type="match status" value="1"/>
</dbReference>
<dbReference type="InterPro" id="IPR045892">
    <property type="entry name" value="CrtISO-like"/>
</dbReference>
<dbReference type="EMBL" id="BNCO01000024">
    <property type="protein sequence ID" value="GIL56498.1"/>
    <property type="molecule type" value="Genomic_DNA"/>
</dbReference>
<proteinExistence type="predicted"/>
<gene>
    <name evidence="1" type="ORF">Vafri_11854</name>
</gene>
<name>A0A8J4B933_9CHLO</name>
<reference evidence="1" key="1">
    <citation type="journal article" date="2021" name="Proc. Natl. Acad. Sci. U.S.A.">
        <title>Three genomes in the algal genus Volvox reveal the fate of a haploid sex-determining region after a transition to homothallism.</title>
        <authorList>
            <person name="Yamamoto K."/>
            <person name="Hamaji T."/>
            <person name="Kawai-Toyooka H."/>
            <person name="Matsuzaki R."/>
            <person name="Takahashi F."/>
            <person name="Nishimura Y."/>
            <person name="Kawachi M."/>
            <person name="Noguchi H."/>
            <person name="Minakuchi Y."/>
            <person name="Umen J.G."/>
            <person name="Toyoda A."/>
            <person name="Nozaki H."/>
        </authorList>
    </citation>
    <scope>NUCLEOTIDE SEQUENCE</scope>
    <source>
        <strain evidence="1">NIES-3780</strain>
    </source>
</reference>
<comment type="caution">
    <text evidence="1">The sequence shown here is derived from an EMBL/GenBank/DDBJ whole genome shotgun (WGS) entry which is preliminary data.</text>
</comment>
<evidence type="ECO:0000313" key="1">
    <source>
        <dbReference type="EMBL" id="GIL56498.1"/>
    </source>
</evidence>
<keyword evidence="2" id="KW-1185">Reference proteome</keyword>
<organism evidence="1 2">
    <name type="scientific">Volvox africanus</name>
    <dbReference type="NCBI Taxonomy" id="51714"/>
    <lineage>
        <taxon>Eukaryota</taxon>
        <taxon>Viridiplantae</taxon>
        <taxon>Chlorophyta</taxon>
        <taxon>core chlorophytes</taxon>
        <taxon>Chlorophyceae</taxon>
        <taxon>CS clade</taxon>
        <taxon>Chlamydomonadales</taxon>
        <taxon>Volvocaceae</taxon>
        <taxon>Volvox</taxon>
    </lineage>
</organism>
<accession>A0A8J4B933</accession>
<evidence type="ECO:0000313" key="2">
    <source>
        <dbReference type="Proteomes" id="UP000747399"/>
    </source>
</evidence>
<sequence>MQNICRIAVYPSQPVLHRPSTRLGNNIPVQVSQIRVHLHLRTQVFPRVLTRRGVIFVSIATVLDPSLAPPGYHIVHAFTPDWIDNWKDLSPTEYEAAKEQLADQICERLEAIIPGLRAATTFREVCDPGHLQWPGGRMS</sequence>
<dbReference type="AlphaFoldDB" id="A0A8J4B933"/>
<dbReference type="PANTHER" id="PTHR46313:SF3">
    <property type="entry name" value="PROLYCOPENE ISOMERASE, CHLOROPLASTIC"/>
    <property type="match status" value="1"/>
</dbReference>
<dbReference type="Proteomes" id="UP000747399">
    <property type="component" value="Unassembled WGS sequence"/>
</dbReference>
<protein>
    <submittedName>
        <fullName evidence="1">Uncharacterized protein</fullName>
    </submittedName>
</protein>
<dbReference type="GO" id="GO:0016116">
    <property type="term" value="P:carotenoid metabolic process"/>
    <property type="evidence" value="ECO:0007669"/>
    <property type="project" value="InterPro"/>
</dbReference>